<sequence length="197" mass="21075">MDLLDHTVNELLDLIGRSSPQVSGSTAALLTSEFGIAMCKMALLVSSGDSAGNEITVVLLDSISRDISAAATRDRASVLALIETMKLNEPRDVVRPALIEATRQPLLACHLLVEALELLARYAADVDPSVASDYYAGTMVISTGFKAVIMAVDANLKDDRMGDLRDLISVDRAGLSQRHGFASNSLKRGALNIGFDW</sequence>
<dbReference type="EMBL" id="VDMN01000001">
    <property type="protein sequence ID" value="TNM65218.1"/>
    <property type="molecule type" value="Genomic_DNA"/>
</dbReference>
<evidence type="ECO:0000313" key="2">
    <source>
        <dbReference type="EMBL" id="TNM65218.1"/>
    </source>
</evidence>
<dbReference type="Proteomes" id="UP000311605">
    <property type="component" value="Unassembled WGS sequence"/>
</dbReference>
<dbReference type="InterPro" id="IPR007044">
    <property type="entry name" value="Cyclodeamin/CycHdrlase"/>
</dbReference>
<gene>
    <name evidence="2" type="ORF">FHP24_02730</name>
</gene>
<dbReference type="Gene3D" id="1.20.120.680">
    <property type="entry name" value="Formiminotetrahydrofolate cyclodeaminase monomer, up-and-down helical bundle"/>
    <property type="match status" value="1"/>
</dbReference>
<dbReference type="AlphaFoldDB" id="A0A5C4XPJ8"/>
<feature type="domain" description="Cyclodeaminase/cyclohydrolase" evidence="1">
    <location>
        <begin position="7"/>
        <end position="158"/>
    </location>
</feature>
<proteinExistence type="predicted"/>
<dbReference type="InterPro" id="IPR036178">
    <property type="entry name" value="Formintransfe-cycloase-like_sf"/>
</dbReference>
<reference evidence="2 3" key="1">
    <citation type="submission" date="2019-06" db="EMBL/GenBank/DDBJ databases">
        <title>The draft genome of Rhizobium smilacinae PTYR-5.</title>
        <authorList>
            <person name="Liu L."/>
            <person name="Li L."/>
            <person name="Zhang X."/>
        </authorList>
    </citation>
    <scope>NUCLEOTIDE SEQUENCE [LARGE SCALE GENOMIC DNA]</scope>
    <source>
        <strain evidence="2 3">PTYR-5</strain>
    </source>
</reference>
<protein>
    <recommendedName>
        <fullName evidence="1">Cyclodeaminase/cyclohydrolase domain-containing protein</fullName>
    </recommendedName>
</protein>
<evidence type="ECO:0000313" key="3">
    <source>
        <dbReference type="Proteomes" id="UP000311605"/>
    </source>
</evidence>
<comment type="caution">
    <text evidence="2">The sequence shown here is derived from an EMBL/GenBank/DDBJ whole genome shotgun (WGS) entry which is preliminary data.</text>
</comment>
<name>A0A5C4XPJ8_9HYPH</name>
<dbReference type="OrthoDB" id="8375892at2"/>
<evidence type="ECO:0000259" key="1">
    <source>
        <dbReference type="Pfam" id="PF04961"/>
    </source>
</evidence>
<dbReference type="RefSeq" id="WP_139672503.1">
    <property type="nucleotide sequence ID" value="NZ_VDMN01000001.1"/>
</dbReference>
<dbReference type="GO" id="GO:0003824">
    <property type="term" value="F:catalytic activity"/>
    <property type="evidence" value="ECO:0007669"/>
    <property type="project" value="InterPro"/>
</dbReference>
<dbReference type="SUPFAM" id="SSF101262">
    <property type="entry name" value="Methenyltetrahydrofolate cyclohydrolase-like"/>
    <property type="match status" value="1"/>
</dbReference>
<accession>A0A5C4XPJ8</accession>
<organism evidence="2 3">
    <name type="scientific">Aliirhizobium smilacinae</name>
    <dbReference type="NCBI Taxonomy" id="1395944"/>
    <lineage>
        <taxon>Bacteria</taxon>
        <taxon>Pseudomonadati</taxon>
        <taxon>Pseudomonadota</taxon>
        <taxon>Alphaproteobacteria</taxon>
        <taxon>Hyphomicrobiales</taxon>
        <taxon>Rhizobiaceae</taxon>
        <taxon>Aliirhizobium</taxon>
    </lineage>
</organism>
<dbReference type="Pfam" id="PF04961">
    <property type="entry name" value="FTCD_C"/>
    <property type="match status" value="1"/>
</dbReference>
<keyword evidence="3" id="KW-1185">Reference proteome</keyword>